<comment type="caution">
    <text evidence="2">The sequence shown here is derived from an EMBL/GenBank/DDBJ whole genome shotgun (WGS) entry which is preliminary data.</text>
</comment>
<proteinExistence type="predicted"/>
<dbReference type="EMBL" id="VIBQ01000013">
    <property type="protein sequence ID" value="KAB8346052.1"/>
    <property type="molecule type" value="Genomic_DNA"/>
</dbReference>
<keyword evidence="1" id="KW-0472">Membrane</keyword>
<keyword evidence="1" id="KW-0812">Transmembrane</keyword>
<keyword evidence="1" id="KW-1133">Transmembrane helix</keyword>
<name>A0A5N6KUH0_9ROSI</name>
<dbReference type="AlphaFoldDB" id="A0A5N6KUH0"/>
<accession>A0A5N6KUH0</accession>
<feature type="transmembrane region" description="Helical" evidence="1">
    <location>
        <begin position="12"/>
        <end position="33"/>
    </location>
</feature>
<evidence type="ECO:0000313" key="3">
    <source>
        <dbReference type="Proteomes" id="UP000327013"/>
    </source>
</evidence>
<organism evidence="2 3">
    <name type="scientific">Carpinus fangiana</name>
    <dbReference type="NCBI Taxonomy" id="176857"/>
    <lineage>
        <taxon>Eukaryota</taxon>
        <taxon>Viridiplantae</taxon>
        <taxon>Streptophyta</taxon>
        <taxon>Embryophyta</taxon>
        <taxon>Tracheophyta</taxon>
        <taxon>Spermatophyta</taxon>
        <taxon>Magnoliopsida</taxon>
        <taxon>eudicotyledons</taxon>
        <taxon>Gunneridae</taxon>
        <taxon>Pentapetalae</taxon>
        <taxon>rosids</taxon>
        <taxon>fabids</taxon>
        <taxon>Fagales</taxon>
        <taxon>Betulaceae</taxon>
        <taxon>Carpinus</taxon>
    </lineage>
</organism>
<evidence type="ECO:0000313" key="2">
    <source>
        <dbReference type="EMBL" id="KAB8346052.1"/>
    </source>
</evidence>
<sequence>MQTSSGLSGRAYLISVGVAVLLPLSSLLMLNLWETLGRPPQTTTTSGIEERPSCITPPEVGFTTTRRISFGDTGSTIRAYPSSGGIIKLPFDIVVAKYLGADRLSITLRKDDRFDEDALSRQLRLLGGKWWQSEYDWGMKLVGIRKSTNAEWQEMIVGWPSDGSGVLVLRFDGRDHEFEISRLRMCLSMDERCDILREWHAEFYSDPTTVSEFEGLLQS</sequence>
<dbReference type="Proteomes" id="UP000327013">
    <property type="component" value="Unassembled WGS sequence"/>
</dbReference>
<dbReference type="OrthoDB" id="4487429at2759"/>
<evidence type="ECO:0000256" key="1">
    <source>
        <dbReference type="SAM" id="Phobius"/>
    </source>
</evidence>
<gene>
    <name evidence="2" type="ORF">FH972_023104</name>
</gene>
<protein>
    <submittedName>
        <fullName evidence="2">Uncharacterized protein</fullName>
    </submittedName>
</protein>
<reference evidence="2 3" key="1">
    <citation type="submission" date="2019-06" db="EMBL/GenBank/DDBJ databases">
        <title>A chromosomal-level reference genome of Carpinus fangiana (Coryloideae, Betulaceae).</title>
        <authorList>
            <person name="Yang X."/>
            <person name="Wang Z."/>
            <person name="Zhang L."/>
            <person name="Hao G."/>
            <person name="Liu J."/>
            <person name="Yang Y."/>
        </authorList>
    </citation>
    <scope>NUCLEOTIDE SEQUENCE [LARGE SCALE GENOMIC DNA]</scope>
    <source>
        <strain evidence="2">Cfa_2016G</strain>
        <tissue evidence="2">Leaf</tissue>
    </source>
</reference>
<keyword evidence="3" id="KW-1185">Reference proteome</keyword>